<organism evidence="3 4">
    <name type="scientific">Thalassobacillus devorans</name>
    <dbReference type="NCBI Taxonomy" id="279813"/>
    <lineage>
        <taxon>Bacteria</taxon>
        <taxon>Bacillati</taxon>
        <taxon>Bacillota</taxon>
        <taxon>Bacilli</taxon>
        <taxon>Bacillales</taxon>
        <taxon>Bacillaceae</taxon>
        <taxon>Thalassobacillus</taxon>
    </lineage>
</organism>
<evidence type="ECO:0000256" key="1">
    <source>
        <dbReference type="ARBA" id="ARBA00006484"/>
    </source>
</evidence>
<dbReference type="InterPro" id="IPR002347">
    <property type="entry name" value="SDR_fam"/>
</dbReference>
<keyword evidence="2" id="KW-0560">Oxidoreductase</keyword>
<dbReference type="NCBIfam" id="NF009466">
    <property type="entry name" value="PRK12826.1-2"/>
    <property type="match status" value="1"/>
</dbReference>
<dbReference type="InterPro" id="IPR020904">
    <property type="entry name" value="Sc_DH/Rdtase_CS"/>
</dbReference>
<dbReference type="Proteomes" id="UP000619534">
    <property type="component" value="Unassembled WGS sequence"/>
</dbReference>
<dbReference type="PANTHER" id="PTHR24321">
    <property type="entry name" value="DEHYDROGENASES, SHORT CHAIN"/>
    <property type="match status" value="1"/>
</dbReference>
<dbReference type="RefSeq" id="WP_062445965.1">
    <property type="nucleotide sequence ID" value="NZ_BMCJ01000003.1"/>
</dbReference>
<reference evidence="4" key="1">
    <citation type="journal article" date="2019" name="Int. J. Syst. Evol. Microbiol.">
        <title>The Global Catalogue of Microorganisms (GCM) 10K type strain sequencing project: providing services to taxonomists for standard genome sequencing and annotation.</title>
        <authorList>
            <consortium name="The Broad Institute Genomics Platform"/>
            <consortium name="The Broad Institute Genome Sequencing Center for Infectious Disease"/>
            <person name="Wu L."/>
            <person name="Ma J."/>
        </authorList>
    </citation>
    <scope>NUCLEOTIDE SEQUENCE [LARGE SCALE GENOMIC DNA]</scope>
    <source>
        <strain evidence="4">CCM 7282</strain>
    </source>
</reference>
<dbReference type="Gene3D" id="3.40.50.720">
    <property type="entry name" value="NAD(P)-binding Rossmann-like Domain"/>
    <property type="match status" value="1"/>
</dbReference>
<proteinExistence type="inferred from homology"/>
<evidence type="ECO:0000313" key="3">
    <source>
        <dbReference type="EMBL" id="GGC89296.1"/>
    </source>
</evidence>
<dbReference type="NCBIfam" id="NF005559">
    <property type="entry name" value="PRK07231.1"/>
    <property type="match status" value="1"/>
</dbReference>
<gene>
    <name evidence="3" type="ORF">GCM10007216_20090</name>
</gene>
<protein>
    <submittedName>
        <fullName evidence="3">Beta-ketoacyl-ACP reductase</fullName>
    </submittedName>
</protein>
<evidence type="ECO:0000256" key="2">
    <source>
        <dbReference type="ARBA" id="ARBA00023002"/>
    </source>
</evidence>
<name>A0ABQ1P986_9BACI</name>
<dbReference type="PANTHER" id="PTHR24321:SF8">
    <property type="entry name" value="ESTRADIOL 17-BETA-DEHYDROGENASE 8-RELATED"/>
    <property type="match status" value="1"/>
</dbReference>
<dbReference type="SUPFAM" id="SSF51735">
    <property type="entry name" value="NAD(P)-binding Rossmann-fold domains"/>
    <property type="match status" value="1"/>
</dbReference>
<dbReference type="PRINTS" id="PR00080">
    <property type="entry name" value="SDRFAMILY"/>
</dbReference>
<dbReference type="PROSITE" id="PS00061">
    <property type="entry name" value="ADH_SHORT"/>
    <property type="match status" value="1"/>
</dbReference>
<dbReference type="EMBL" id="BMCJ01000003">
    <property type="protein sequence ID" value="GGC89296.1"/>
    <property type="molecule type" value="Genomic_DNA"/>
</dbReference>
<keyword evidence="4" id="KW-1185">Reference proteome</keyword>
<dbReference type="PRINTS" id="PR00081">
    <property type="entry name" value="GDHRDH"/>
</dbReference>
<comment type="caution">
    <text evidence="3">The sequence shown here is derived from an EMBL/GenBank/DDBJ whole genome shotgun (WGS) entry which is preliminary data.</text>
</comment>
<comment type="similarity">
    <text evidence="1">Belongs to the short-chain dehydrogenases/reductases (SDR) family.</text>
</comment>
<dbReference type="InterPro" id="IPR036291">
    <property type="entry name" value="NAD(P)-bd_dom_sf"/>
</dbReference>
<accession>A0ABQ1P986</accession>
<dbReference type="Pfam" id="PF13561">
    <property type="entry name" value="adh_short_C2"/>
    <property type="match status" value="1"/>
</dbReference>
<evidence type="ECO:0000313" key="4">
    <source>
        <dbReference type="Proteomes" id="UP000619534"/>
    </source>
</evidence>
<sequence>MKLQNKVAVVTGGGSGLGREFCIQMAHEGAKIVVADINKKNGEETVKLIEAAGGKAYCFEINVVKTEHINNLIASVLEVFGTIDILCNNAGITGERTKCHQVTEDSWDTVLEVNLKSIFLMSKAIIPIMIKQGGGVIINTASASGIIASAAGVEYTAAKHGVIGLTKQLSYEYGHEGIRVVAIAPGVIKTPLTKQFSNEDGPFHQLTMNAPAGRYGEPIEIAKVVTFLASKDASFIHGHVIPIEGGSTIL</sequence>